<evidence type="ECO:0000256" key="1">
    <source>
        <dbReference type="ARBA" id="ARBA00022741"/>
    </source>
</evidence>
<evidence type="ECO:0000259" key="3">
    <source>
        <dbReference type="PROSITE" id="PS51192"/>
    </source>
</evidence>
<dbReference type="InterPro" id="IPR027417">
    <property type="entry name" value="P-loop_NTPase"/>
</dbReference>
<keyword evidence="1" id="KW-0547">Nucleotide-binding</keyword>
<dbReference type="Gene3D" id="3.40.50.300">
    <property type="entry name" value="P-loop containing nucleotide triphosphate hydrolases"/>
    <property type="match status" value="2"/>
</dbReference>
<dbReference type="GO" id="GO:0006289">
    <property type="term" value="P:nucleotide-excision repair"/>
    <property type="evidence" value="ECO:0007669"/>
    <property type="project" value="TreeGrafter"/>
</dbReference>
<protein>
    <submittedName>
        <fullName evidence="5">DEAD/DEAH box helicase</fullName>
    </submittedName>
</protein>
<gene>
    <name evidence="5" type="ORF">CEE37_11650</name>
</gene>
<feature type="domain" description="Helicase ATP-binding" evidence="3">
    <location>
        <begin position="62"/>
        <end position="245"/>
    </location>
</feature>
<dbReference type="InterPro" id="IPR018973">
    <property type="entry name" value="MZB"/>
</dbReference>
<dbReference type="Proteomes" id="UP000319619">
    <property type="component" value="Unassembled WGS sequence"/>
</dbReference>
<dbReference type="GO" id="GO:0043138">
    <property type="term" value="F:3'-5' DNA helicase activity"/>
    <property type="evidence" value="ECO:0007669"/>
    <property type="project" value="TreeGrafter"/>
</dbReference>
<dbReference type="Pfam" id="PF00270">
    <property type="entry name" value="DEAD"/>
    <property type="match status" value="1"/>
</dbReference>
<dbReference type="SMART" id="SM00490">
    <property type="entry name" value="HELICc"/>
    <property type="match status" value="1"/>
</dbReference>
<dbReference type="GO" id="GO:0005524">
    <property type="term" value="F:ATP binding"/>
    <property type="evidence" value="ECO:0007669"/>
    <property type="project" value="UniProtKB-KW"/>
</dbReference>
<dbReference type="PROSITE" id="PS51194">
    <property type="entry name" value="HELICASE_CTER"/>
    <property type="match status" value="1"/>
</dbReference>
<evidence type="ECO:0000256" key="2">
    <source>
        <dbReference type="ARBA" id="ARBA00022840"/>
    </source>
</evidence>
<dbReference type="Pfam" id="PF00271">
    <property type="entry name" value="Helicase_C"/>
    <property type="match status" value="1"/>
</dbReference>
<keyword evidence="5" id="KW-0347">Helicase</keyword>
<dbReference type="CDD" id="cd18797">
    <property type="entry name" value="SF2_C_Hrq"/>
    <property type="match status" value="1"/>
</dbReference>
<comment type="caution">
    <text evidence="5">The sequence shown here is derived from an EMBL/GenBank/DDBJ whole genome shotgun (WGS) entry which is preliminary data.</text>
</comment>
<keyword evidence="2" id="KW-0067">ATP-binding</keyword>
<dbReference type="InterPro" id="IPR012337">
    <property type="entry name" value="RNaseH-like_sf"/>
</dbReference>
<organism evidence="5 6">
    <name type="scientific">candidate division LCP-89 bacterium B3_LCP</name>
    <dbReference type="NCBI Taxonomy" id="2012998"/>
    <lineage>
        <taxon>Bacteria</taxon>
        <taxon>Pseudomonadati</taxon>
        <taxon>Bacteria division LCP-89</taxon>
    </lineage>
</organism>
<dbReference type="GO" id="GO:0036297">
    <property type="term" value="P:interstrand cross-link repair"/>
    <property type="evidence" value="ECO:0007669"/>
    <property type="project" value="TreeGrafter"/>
</dbReference>
<proteinExistence type="predicted"/>
<accession>A0A532UVX3</accession>
<name>A0A532UVX3_UNCL8</name>
<dbReference type="PROSITE" id="PS51192">
    <property type="entry name" value="HELICASE_ATP_BIND_1"/>
    <property type="match status" value="1"/>
</dbReference>
<dbReference type="GO" id="GO:0003676">
    <property type="term" value="F:nucleic acid binding"/>
    <property type="evidence" value="ECO:0007669"/>
    <property type="project" value="InterPro"/>
</dbReference>
<sequence>MQRLIKHLTSSEILQGAPSYQRYQKAQSARYDDKSTDIHPASRTALSRIGIDELYLHQAEALRAFNGGANPLVVTPTASGKSLVYQLAILEELQRDPEARMLLLFPLKALERDQLGRLQELLELSGLSESCSAAIVDGDTSRDEREKLRAHPPNLMLTNPDMLHYGILPYHRGWSSFFRNLRFIVIDELHIYRGIFGSHVLQILRRLDRICRFYGSPPRWIAGSATIGNPLELAEELTGADFTLIERSGAPTSGRHFLFLNPVDSPYTLATRVLPDVLKKGYKAIAFTKSRRATELLHKWILDANPKLENRLSSYRAGFLPEERRDIEKRLLSDKLSGVISTSALELGMDIGGIDVCLLLGYPGTISTMMQRAGRAGRGERDSLVILIAGEDALDQYFMRHPDQLFLRPSEAAIVDGSNADINKSHVVCAAAEIPIVDKDPYLTEERREQIGPLVDQGKLIPGSGGKRWFPGIPKPHRQLNIRSMGESYSIHNSDTGRQIGDIGGGRLWNECHPQAIYMHRARQYLIESIDDGACVVKAKPSDLDYYTMALGEKETEILSRQRELDLGCGKAVEGELKVTQRVTGFQKRRLYGGQLLSTHELDGPPQILITRGFWLEMNDELQSLTEERHYHYMGSLHATEHALISVFPLEVMCDRGDVGGISFVHNQQVGGAAIFFYDAYQGGLGITRRAFERLDSLIGRTLSLVKECPCEDGCPSCVHSPQCGAGNRPLDKQGSIFLMAKALEVEETGGKRAEVTELPEALERETEPTKEKPVILHTLPEWTSGKRIISFDLETQRGPDEVGGWGNTHLMGLSLAVVQDLSNGECQTYREDDVDELIELLFNADLVIGFNCVKFDFGVLAGYSGRDFSGVNVLDLLLLVHKNSGKRRSLDSLANYNLGKGKSGTGQQALRYYREGRWKELEEYCRMDVEITADLFFLVLHTGRLKLQSSKGNVDHVDCPLNLKSILSSN</sequence>
<dbReference type="InterPro" id="IPR014001">
    <property type="entry name" value="Helicase_ATP-bd"/>
</dbReference>
<dbReference type="InterPro" id="IPR011545">
    <property type="entry name" value="DEAD/DEAH_box_helicase_dom"/>
</dbReference>
<evidence type="ECO:0000313" key="6">
    <source>
        <dbReference type="Proteomes" id="UP000319619"/>
    </source>
</evidence>
<reference evidence="5 6" key="1">
    <citation type="submission" date="2017-06" db="EMBL/GenBank/DDBJ databases">
        <title>Novel microbial phyla capable of carbon fixation and sulfur reduction in deep-sea sediments.</title>
        <authorList>
            <person name="Huang J."/>
            <person name="Baker B."/>
            <person name="Wang Y."/>
        </authorList>
    </citation>
    <scope>NUCLEOTIDE SEQUENCE [LARGE SCALE GENOMIC DNA]</scope>
    <source>
        <strain evidence="5">B3_LCP</strain>
    </source>
</reference>
<dbReference type="PANTHER" id="PTHR47957:SF3">
    <property type="entry name" value="ATP-DEPENDENT HELICASE HRQ1"/>
    <property type="match status" value="1"/>
</dbReference>
<dbReference type="PANTHER" id="PTHR47957">
    <property type="entry name" value="ATP-DEPENDENT HELICASE HRQ1"/>
    <property type="match status" value="1"/>
</dbReference>
<dbReference type="InterPro" id="IPR036397">
    <property type="entry name" value="RNaseH_sf"/>
</dbReference>
<dbReference type="Gene3D" id="3.30.420.10">
    <property type="entry name" value="Ribonuclease H-like superfamily/Ribonuclease H"/>
    <property type="match status" value="1"/>
</dbReference>
<dbReference type="CDD" id="cd17923">
    <property type="entry name" value="DEXHc_Hrq1-like"/>
    <property type="match status" value="1"/>
</dbReference>
<evidence type="ECO:0000313" key="5">
    <source>
        <dbReference type="EMBL" id="TKJ39071.1"/>
    </source>
</evidence>
<evidence type="ECO:0000259" key="4">
    <source>
        <dbReference type="PROSITE" id="PS51194"/>
    </source>
</evidence>
<dbReference type="AlphaFoldDB" id="A0A532UVX3"/>
<feature type="domain" description="Helicase C-terminal" evidence="4">
    <location>
        <begin position="269"/>
        <end position="426"/>
    </location>
</feature>
<dbReference type="SUPFAM" id="SSF53098">
    <property type="entry name" value="Ribonuclease H-like"/>
    <property type="match status" value="1"/>
</dbReference>
<dbReference type="SMART" id="SM00487">
    <property type="entry name" value="DEXDc"/>
    <property type="match status" value="1"/>
</dbReference>
<dbReference type="EMBL" id="NJBN01000008">
    <property type="protein sequence ID" value="TKJ39071.1"/>
    <property type="molecule type" value="Genomic_DNA"/>
</dbReference>
<dbReference type="Pfam" id="PF09369">
    <property type="entry name" value="MZB"/>
    <property type="match status" value="1"/>
</dbReference>
<keyword evidence="5" id="KW-0378">Hydrolase</keyword>
<dbReference type="SUPFAM" id="SSF52540">
    <property type="entry name" value="P-loop containing nucleoside triphosphate hydrolases"/>
    <property type="match status" value="1"/>
</dbReference>
<dbReference type="InterPro" id="IPR001650">
    <property type="entry name" value="Helicase_C-like"/>
</dbReference>